<keyword evidence="4" id="KW-1185">Reference proteome</keyword>
<reference evidence="4 5" key="1">
    <citation type="submission" date="2015-05" db="EMBL/GenBank/DDBJ databases">
        <authorList>
            <person name="Fogelqvist Johan"/>
        </authorList>
    </citation>
    <scope>NUCLEOTIDE SEQUENCE [LARGE SCALE GENOMIC DNA]</scope>
    <source>
        <strain evidence="2">VL1</strain>
        <strain evidence="3">VL2</strain>
    </source>
</reference>
<feature type="region of interest" description="Disordered" evidence="1">
    <location>
        <begin position="1"/>
        <end position="31"/>
    </location>
</feature>
<gene>
    <name evidence="2" type="ORF">BN1708_005823</name>
    <name evidence="3" type="ORF">BN1723_005574</name>
</gene>
<dbReference type="Proteomes" id="UP000044602">
    <property type="component" value="Unassembled WGS sequence"/>
</dbReference>
<name>A0A0G4ME37_VERLO</name>
<accession>A0A0G4ME37</accession>
<dbReference type="AlphaFoldDB" id="A0A0G4ME37"/>
<evidence type="ECO:0000313" key="4">
    <source>
        <dbReference type="Proteomes" id="UP000044602"/>
    </source>
</evidence>
<evidence type="ECO:0000313" key="2">
    <source>
        <dbReference type="EMBL" id="CRK32573.1"/>
    </source>
</evidence>
<dbReference type="Proteomes" id="UP000045706">
    <property type="component" value="Unassembled WGS sequence"/>
</dbReference>
<dbReference type="EMBL" id="CVQI01033162">
    <property type="protein sequence ID" value="CRK43253.1"/>
    <property type="molecule type" value="Genomic_DNA"/>
</dbReference>
<evidence type="ECO:0000256" key="1">
    <source>
        <dbReference type="SAM" id="MobiDB-lite"/>
    </source>
</evidence>
<proteinExistence type="predicted"/>
<sequence length="149" mass="16854">MSFQHMTDTSTIARDDKKDRHKDKNHGGKKKMAEDIIIAANLWQPTLRDLDDVDEMHAHNQRDAALPPYTAPPSPTLEGSPTIQTPVVPRIPTPPPLGGWRYGWDEESGRWVAWYLIDAYWYNQCPVPGVLGIPQFPGINLGRGHRRGH</sequence>
<feature type="region of interest" description="Disordered" evidence="1">
    <location>
        <begin position="53"/>
        <end position="96"/>
    </location>
</feature>
<organism evidence="2 4">
    <name type="scientific">Verticillium longisporum</name>
    <name type="common">Verticillium dahliae var. longisporum</name>
    <dbReference type="NCBI Taxonomy" id="100787"/>
    <lineage>
        <taxon>Eukaryota</taxon>
        <taxon>Fungi</taxon>
        <taxon>Dikarya</taxon>
        <taxon>Ascomycota</taxon>
        <taxon>Pezizomycotina</taxon>
        <taxon>Sordariomycetes</taxon>
        <taxon>Hypocreomycetidae</taxon>
        <taxon>Glomerellales</taxon>
        <taxon>Plectosphaerellaceae</taxon>
        <taxon>Verticillium</taxon>
    </lineage>
</organism>
<feature type="compositionally biased region" description="Polar residues" evidence="1">
    <location>
        <begin position="1"/>
        <end position="12"/>
    </location>
</feature>
<dbReference type="EMBL" id="CVQH01022194">
    <property type="protein sequence ID" value="CRK32573.1"/>
    <property type="molecule type" value="Genomic_DNA"/>
</dbReference>
<evidence type="ECO:0000313" key="3">
    <source>
        <dbReference type="EMBL" id="CRK43253.1"/>
    </source>
</evidence>
<evidence type="ECO:0000313" key="5">
    <source>
        <dbReference type="Proteomes" id="UP000045706"/>
    </source>
</evidence>
<feature type="compositionally biased region" description="Basic residues" evidence="1">
    <location>
        <begin position="19"/>
        <end position="30"/>
    </location>
</feature>
<protein>
    <submittedName>
        <fullName evidence="2">Uncharacterized protein</fullName>
    </submittedName>
</protein>